<dbReference type="EMBL" id="RWGY01000002">
    <property type="protein sequence ID" value="TVU49478.1"/>
    <property type="molecule type" value="Genomic_DNA"/>
</dbReference>
<name>A0A5J9WMM6_9POAL</name>
<comment type="caution">
    <text evidence="1">The sequence shown here is derived from an EMBL/GenBank/DDBJ whole genome shotgun (WGS) entry which is preliminary data.</text>
</comment>
<dbReference type="Proteomes" id="UP000324897">
    <property type="component" value="Chromosome 6"/>
</dbReference>
<sequence>MFHPSPISAATTGSAAPVGSHLQNCFRSSAGGLAPPPPGKEEQVAGGSTVLQISMLVLCHRRPSVPPLPRRSNGVTPTGLLWILSTTAPPCCFVQFRAESPVARFSGWHSAAQGWQASSHAAACSLPA</sequence>
<evidence type="ECO:0000313" key="2">
    <source>
        <dbReference type="Proteomes" id="UP000324897"/>
    </source>
</evidence>
<keyword evidence="2" id="KW-1185">Reference proteome</keyword>
<feature type="non-terminal residue" evidence="1">
    <location>
        <position position="128"/>
    </location>
</feature>
<organism evidence="1 2">
    <name type="scientific">Eragrostis curvula</name>
    <name type="common">weeping love grass</name>
    <dbReference type="NCBI Taxonomy" id="38414"/>
    <lineage>
        <taxon>Eukaryota</taxon>
        <taxon>Viridiplantae</taxon>
        <taxon>Streptophyta</taxon>
        <taxon>Embryophyta</taxon>
        <taxon>Tracheophyta</taxon>
        <taxon>Spermatophyta</taxon>
        <taxon>Magnoliopsida</taxon>
        <taxon>Liliopsida</taxon>
        <taxon>Poales</taxon>
        <taxon>Poaceae</taxon>
        <taxon>PACMAD clade</taxon>
        <taxon>Chloridoideae</taxon>
        <taxon>Eragrostideae</taxon>
        <taxon>Eragrostidinae</taxon>
        <taxon>Eragrostis</taxon>
    </lineage>
</organism>
<evidence type="ECO:0000313" key="1">
    <source>
        <dbReference type="EMBL" id="TVU49478.1"/>
    </source>
</evidence>
<dbReference type="Gramene" id="TVU49478">
    <property type="protein sequence ID" value="TVU49478"/>
    <property type="gene ID" value="EJB05_00791"/>
</dbReference>
<protein>
    <submittedName>
        <fullName evidence="1">Uncharacterized protein</fullName>
    </submittedName>
</protein>
<gene>
    <name evidence="1" type="ORF">EJB05_00791</name>
</gene>
<feature type="non-terminal residue" evidence="1">
    <location>
        <position position="1"/>
    </location>
</feature>
<accession>A0A5J9WMM6</accession>
<reference evidence="1 2" key="1">
    <citation type="journal article" date="2019" name="Sci. Rep.">
        <title>A high-quality genome of Eragrostis curvula grass provides insights into Poaceae evolution and supports new strategies to enhance forage quality.</title>
        <authorList>
            <person name="Carballo J."/>
            <person name="Santos B.A.C.M."/>
            <person name="Zappacosta D."/>
            <person name="Garbus I."/>
            <person name="Selva J.P."/>
            <person name="Gallo C.A."/>
            <person name="Diaz A."/>
            <person name="Albertini E."/>
            <person name="Caccamo M."/>
            <person name="Echenique V."/>
        </authorList>
    </citation>
    <scope>NUCLEOTIDE SEQUENCE [LARGE SCALE GENOMIC DNA]</scope>
    <source>
        <strain evidence="2">cv. Victoria</strain>
        <tissue evidence="1">Leaf</tissue>
    </source>
</reference>
<proteinExistence type="predicted"/>
<dbReference type="AlphaFoldDB" id="A0A5J9WMM6"/>